<dbReference type="PRINTS" id="PR00081">
    <property type="entry name" value="GDHRDH"/>
</dbReference>
<name>A0ABW9VNT5_9BURK</name>
<reference evidence="3 4" key="1">
    <citation type="submission" date="2019-12" db="EMBL/GenBank/DDBJ databases">
        <title>Novel species isolated from a subtropical stream in China.</title>
        <authorList>
            <person name="Lu H."/>
        </authorList>
    </citation>
    <scope>NUCLEOTIDE SEQUENCE [LARGE SCALE GENOMIC DNA]</scope>
    <source>
        <strain evidence="3 4">CY13W</strain>
    </source>
</reference>
<organism evidence="3 4">
    <name type="scientific">Duganella qianjiadongensis</name>
    <dbReference type="NCBI Taxonomy" id="2692176"/>
    <lineage>
        <taxon>Bacteria</taxon>
        <taxon>Pseudomonadati</taxon>
        <taxon>Pseudomonadota</taxon>
        <taxon>Betaproteobacteria</taxon>
        <taxon>Burkholderiales</taxon>
        <taxon>Oxalobacteraceae</taxon>
        <taxon>Telluria group</taxon>
        <taxon>Duganella</taxon>
    </lineage>
</organism>
<proteinExistence type="inferred from homology"/>
<dbReference type="InterPro" id="IPR036291">
    <property type="entry name" value="NAD(P)-bd_dom_sf"/>
</dbReference>
<dbReference type="EMBL" id="WWCM01000014">
    <property type="protein sequence ID" value="MYM41234.1"/>
    <property type="molecule type" value="Genomic_DNA"/>
</dbReference>
<evidence type="ECO:0000256" key="2">
    <source>
        <dbReference type="ARBA" id="ARBA00023002"/>
    </source>
</evidence>
<comment type="similarity">
    <text evidence="1">Belongs to the short-chain dehydrogenases/reductases (SDR) family.</text>
</comment>
<evidence type="ECO:0000313" key="4">
    <source>
        <dbReference type="Proteomes" id="UP000478090"/>
    </source>
</evidence>
<accession>A0ABW9VNT5</accession>
<dbReference type="PANTHER" id="PTHR42760">
    <property type="entry name" value="SHORT-CHAIN DEHYDROGENASES/REDUCTASES FAMILY MEMBER"/>
    <property type="match status" value="1"/>
</dbReference>
<evidence type="ECO:0000256" key="1">
    <source>
        <dbReference type="ARBA" id="ARBA00006484"/>
    </source>
</evidence>
<evidence type="ECO:0000313" key="3">
    <source>
        <dbReference type="EMBL" id="MYM41234.1"/>
    </source>
</evidence>
<dbReference type="PRINTS" id="PR00080">
    <property type="entry name" value="SDRFAMILY"/>
</dbReference>
<keyword evidence="4" id="KW-1185">Reference proteome</keyword>
<dbReference type="PANTHER" id="PTHR42760:SF133">
    <property type="entry name" value="3-OXOACYL-[ACYL-CARRIER-PROTEIN] REDUCTASE"/>
    <property type="match status" value="1"/>
</dbReference>
<sequence length="233" mass="25324">MAKPVTLITGTRKGIGQFLAQHYLAQGHIVYGCSREAGSITADDYHHVCLDVADEKAVRRLFSQIRKEAGRLDHLINNAGIASMNHAMMTPASTVQQIFNTNFLGTFLFCREAAKLMQGSGAGRIVNFITVASPLQLEGEAVYAASKSAVLTLTQILARELAAMNVTVNALGPTPVMTDLIRSVPQEKIEHLLARQAIHRLGTFEDVLNVVDFFLRPESQFVTGQAIYLGGVS</sequence>
<dbReference type="CDD" id="cd05233">
    <property type="entry name" value="SDR_c"/>
    <property type="match status" value="1"/>
</dbReference>
<dbReference type="InterPro" id="IPR002347">
    <property type="entry name" value="SDR_fam"/>
</dbReference>
<protein>
    <submittedName>
        <fullName evidence="3">SDR family oxidoreductase</fullName>
    </submittedName>
</protein>
<keyword evidence="2" id="KW-0560">Oxidoreductase</keyword>
<dbReference type="SUPFAM" id="SSF51735">
    <property type="entry name" value="NAD(P)-binding Rossmann-fold domains"/>
    <property type="match status" value="1"/>
</dbReference>
<comment type="caution">
    <text evidence="3">The sequence shown here is derived from an EMBL/GenBank/DDBJ whole genome shotgun (WGS) entry which is preliminary data.</text>
</comment>
<dbReference type="PROSITE" id="PS51257">
    <property type="entry name" value="PROKAR_LIPOPROTEIN"/>
    <property type="match status" value="1"/>
</dbReference>
<dbReference type="RefSeq" id="WP_161040554.1">
    <property type="nucleotide sequence ID" value="NZ_WWCM01000014.1"/>
</dbReference>
<dbReference type="Gene3D" id="3.40.50.720">
    <property type="entry name" value="NAD(P)-binding Rossmann-like Domain"/>
    <property type="match status" value="1"/>
</dbReference>
<dbReference type="Pfam" id="PF13561">
    <property type="entry name" value="adh_short_C2"/>
    <property type="match status" value="1"/>
</dbReference>
<gene>
    <name evidence="3" type="ORF">GTP27_18105</name>
</gene>
<dbReference type="Proteomes" id="UP000478090">
    <property type="component" value="Unassembled WGS sequence"/>
</dbReference>